<protein>
    <recommendedName>
        <fullName evidence="4">DUF2490 domain-containing protein</fullName>
    </recommendedName>
</protein>
<feature type="signal peptide" evidence="1">
    <location>
        <begin position="1"/>
        <end position="23"/>
    </location>
</feature>
<proteinExistence type="predicted"/>
<dbReference type="InterPro" id="IPR019619">
    <property type="entry name" value="DUF2490"/>
</dbReference>
<organism evidence="2 3">
    <name type="scientific">Flagellimonas zhangzhouensis</name>
    <dbReference type="NCBI Taxonomy" id="1073328"/>
    <lineage>
        <taxon>Bacteria</taxon>
        <taxon>Pseudomonadati</taxon>
        <taxon>Bacteroidota</taxon>
        <taxon>Flavobacteriia</taxon>
        <taxon>Flavobacteriales</taxon>
        <taxon>Flavobacteriaceae</taxon>
        <taxon>Flagellimonas</taxon>
    </lineage>
</organism>
<dbReference type="OrthoDB" id="1436620at2"/>
<feature type="chain" id="PRO_5011627420" description="DUF2490 domain-containing protein" evidence="1">
    <location>
        <begin position="24"/>
        <end position="229"/>
    </location>
</feature>
<dbReference type="Pfam" id="PF10677">
    <property type="entry name" value="DUF2490"/>
    <property type="match status" value="1"/>
</dbReference>
<dbReference type="STRING" id="1073328.SAMN05216294_0257"/>
<accession>A0A1H2VF40</accession>
<evidence type="ECO:0000313" key="2">
    <source>
        <dbReference type="EMBL" id="SDW66489.1"/>
    </source>
</evidence>
<name>A0A1H2VF40_9FLAO</name>
<dbReference type="AlphaFoldDB" id="A0A1H2VF40"/>
<sequence>MTTYSTKWFIPLLMMLVGKLSSAQDNLTAYWQPEVAVNYPINGFYSHNFSIANRNYAFSDDSFRLKTRQIDVAHFSTWKTADNQSLALGFQYRFRNNFEDRENELRFTQQYNFTKSPNVIRFGHRLRSEQRITNSLTIFRFRYRFAMDFPLVGEKLDVGEPYFVSSVENLWSVARTTQPQFDVRLTSHLGWKLDENLKLQLGLEYRMEDYTAIVPENVLFLYTSAQLSL</sequence>
<keyword evidence="1" id="KW-0732">Signal</keyword>
<evidence type="ECO:0000256" key="1">
    <source>
        <dbReference type="SAM" id="SignalP"/>
    </source>
</evidence>
<dbReference type="RefSeq" id="WP_090291877.1">
    <property type="nucleotide sequence ID" value="NZ_FNKI01000001.1"/>
</dbReference>
<dbReference type="EMBL" id="FNMY01000002">
    <property type="protein sequence ID" value="SDW66489.1"/>
    <property type="molecule type" value="Genomic_DNA"/>
</dbReference>
<evidence type="ECO:0008006" key="4">
    <source>
        <dbReference type="Google" id="ProtNLM"/>
    </source>
</evidence>
<dbReference type="Proteomes" id="UP000199592">
    <property type="component" value="Unassembled WGS sequence"/>
</dbReference>
<evidence type="ECO:0000313" key="3">
    <source>
        <dbReference type="Proteomes" id="UP000199592"/>
    </source>
</evidence>
<dbReference type="SUPFAM" id="SSF56935">
    <property type="entry name" value="Porins"/>
    <property type="match status" value="1"/>
</dbReference>
<gene>
    <name evidence="2" type="ORF">SAMN04487892_2036</name>
</gene>
<reference evidence="3" key="1">
    <citation type="submission" date="2016-10" db="EMBL/GenBank/DDBJ databases">
        <authorList>
            <person name="Varghese N."/>
            <person name="Submissions S."/>
        </authorList>
    </citation>
    <scope>NUCLEOTIDE SEQUENCE [LARGE SCALE GENOMIC DNA]</scope>
    <source>
        <strain evidence="3">DSM 25030</strain>
    </source>
</reference>
<keyword evidence="3" id="KW-1185">Reference proteome</keyword>